<dbReference type="PROSITE" id="PS51257">
    <property type="entry name" value="PROKAR_LIPOPROTEIN"/>
    <property type="match status" value="1"/>
</dbReference>
<evidence type="ECO:0000313" key="3">
    <source>
        <dbReference type="Proteomes" id="UP000199561"/>
    </source>
</evidence>
<keyword evidence="1" id="KW-0812">Transmembrane</keyword>
<dbReference type="SUPFAM" id="SSF52309">
    <property type="entry name" value="N-(deoxy)ribosyltransferase-like"/>
    <property type="match status" value="1"/>
</dbReference>
<organism evidence="2 3">
    <name type="scientific">Nitrosomonas nitrosa</name>
    <dbReference type="NCBI Taxonomy" id="52442"/>
    <lineage>
        <taxon>Bacteria</taxon>
        <taxon>Pseudomonadati</taxon>
        <taxon>Pseudomonadota</taxon>
        <taxon>Betaproteobacteria</taxon>
        <taxon>Nitrosomonadales</taxon>
        <taxon>Nitrosomonadaceae</taxon>
        <taxon>Nitrosomonas</taxon>
    </lineage>
</organism>
<proteinExistence type="predicted"/>
<dbReference type="Gene3D" id="3.40.50.450">
    <property type="match status" value="1"/>
</dbReference>
<accession>A0A1I4MH02</accession>
<dbReference type="RefSeq" id="WP_090666537.1">
    <property type="nucleotide sequence ID" value="NZ_FOUF01000004.1"/>
</dbReference>
<gene>
    <name evidence="2" type="ORF">SAMN05421880_10480</name>
</gene>
<feature type="transmembrane region" description="Helical" evidence="1">
    <location>
        <begin position="66"/>
        <end position="83"/>
    </location>
</feature>
<dbReference type="Proteomes" id="UP000199561">
    <property type="component" value="Unassembled WGS sequence"/>
</dbReference>
<dbReference type="STRING" id="52442.SAMN05421880_10480"/>
<reference evidence="2 3" key="1">
    <citation type="submission" date="2016-10" db="EMBL/GenBank/DDBJ databases">
        <authorList>
            <person name="de Groot N.N."/>
        </authorList>
    </citation>
    <scope>NUCLEOTIDE SEQUENCE [LARGE SCALE GENOMIC DNA]</scope>
    <source>
        <strain evidence="2 3">Nm146</strain>
    </source>
</reference>
<evidence type="ECO:0000313" key="2">
    <source>
        <dbReference type="EMBL" id="SFM02345.1"/>
    </source>
</evidence>
<sequence length="531" mass="59566">MKALTNLYLGGIAAIYLFWLSCWLVLGDQLFGQDFYNWDEALVAIAAAFAAFVASFNVIRPYAGFMAIQGLGLILLSISWLTYDPDGSHRFLHFPTPGIPDYSAISYSGFVFSWVCAWGYLAITLWHRYPPTLMTKVVFSLLFFGLALILTSFYYPEYGSSLNTMTGRLDAVTAGLEFLVLLIGLGCILLKAPFVINWMLLATALLIASDMAYSEEAVPVGIEPIWMFGQFLLLSSYLLLSEIKKDSSEKDIGLEIQDEATARSRSDLSGILILLTLGGVLIVVVLSLIQIHPIWKAFCAVLLIVSLVVSVVWLTDRFDDSVQYLKKYTKNLHQNQLEHNGWQSTHVGLRTTLRSTGLDSYIDALNKSADQLKRHIIFLGPERLYPEVSKRAHRDKISCFIVMPFSLEWSNDVHRILSGVCKSLDVLPMRGDDVFKPSDILVDIWQSINTADFVIADISGRNPNVLYELGIAHTLAKPVLIISKNADDIPIDLSTRRVIIYGQNGLHWHEELEMKVNQAVQEIIRVYALKI</sequence>
<feature type="transmembrane region" description="Helical" evidence="1">
    <location>
        <begin position="295"/>
        <end position="314"/>
    </location>
</feature>
<feature type="transmembrane region" description="Helical" evidence="1">
    <location>
        <begin position="271"/>
        <end position="289"/>
    </location>
</feature>
<feature type="transmembrane region" description="Helical" evidence="1">
    <location>
        <begin position="103"/>
        <end position="125"/>
    </location>
</feature>
<keyword evidence="1" id="KW-0472">Membrane</keyword>
<feature type="transmembrane region" description="Helical" evidence="1">
    <location>
        <begin position="171"/>
        <end position="190"/>
    </location>
</feature>
<feature type="transmembrane region" description="Helical" evidence="1">
    <location>
        <begin position="137"/>
        <end position="155"/>
    </location>
</feature>
<name>A0A1I4MH02_9PROT</name>
<keyword evidence="3" id="KW-1185">Reference proteome</keyword>
<dbReference type="AlphaFoldDB" id="A0A1I4MH02"/>
<protein>
    <recommendedName>
        <fullName evidence="4">Nucleoside 2-deoxyribosyltransferase</fullName>
    </recommendedName>
</protein>
<evidence type="ECO:0008006" key="4">
    <source>
        <dbReference type="Google" id="ProtNLM"/>
    </source>
</evidence>
<evidence type="ECO:0000256" key="1">
    <source>
        <dbReference type="SAM" id="Phobius"/>
    </source>
</evidence>
<keyword evidence="1" id="KW-1133">Transmembrane helix</keyword>
<feature type="transmembrane region" description="Helical" evidence="1">
    <location>
        <begin position="7"/>
        <end position="26"/>
    </location>
</feature>
<dbReference type="EMBL" id="FOUF01000004">
    <property type="protein sequence ID" value="SFM02345.1"/>
    <property type="molecule type" value="Genomic_DNA"/>
</dbReference>
<feature type="transmembrane region" description="Helical" evidence="1">
    <location>
        <begin position="41"/>
        <end position="59"/>
    </location>
</feature>